<dbReference type="STRING" id="1420916.AU14_15145"/>
<dbReference type="Gene3D" id="1.10.490.10">
    <property type="entry name" value="Globins"/>
    <property type="match status" value="1"/>
</dbReference>
<dbReference type="EMBL" id="CP007151">
    <property type="protein sequence ID" value="AHI29432.1"/>
    <property type="molecule type" value="Genomic_DNA"/>
</dbReference>
<dbReference type="OrthoDB" id="980856at2"/>
<dbReference type="InterPro" id="IPR012292">
    <property type="entry name" value="Globin/Proto"/>
</dbReference>
<dbReference type="InterPro" id="IPR044399">
    <property type="entry name" value="Mb-like_M"/>
</dbReference>
<dbReference type="SUPFAM" id="SSF46458">
    <property type="entry name" value="Globin-like"/>
    <property type="match status" value="1"/>
</dbReference>
<dbReference type="CDD" id="cd01040">
    <property type="entry name" value="Mb-like"/>
    <property type="match status" value="1"/>
</dbReference>
<evidence type="ECO:0000313" key="1">
    <source>
        <dbReference type="EMBL" id="AHI29432.1"/>
    </source>
</evidence>
<reference evidence="1 2" key="1">
    <citation type="journal article" date="2014" name="Genome Announc.">
        <title>Draft Genome Sequences of Marinobacter similis A3d10T and Marinobacter salarius R9SW1T.</title>
        <authorList>
            <person name="Ivanova E.P."/>
            <person name="Ng H.J."/>
            <person name="Webb H.K."/>
            <person name="Feng G."/>
            <person name="Oshima K."/>
            <person name="Hattori M."/>
            <person name="Ohkuma M."/>
            <person name="Sergeev A.F."/>
            <person name="Mikhailov V.V."/>
            <person name="Crawford R.J."/>
            <person name="Sawabe T."/>
        </authorList>
    </citation>
    <scope>NUCLEOTIDE SEQUENCE [LARGE SCALE GENOMIC DNA]</scope>
    <source>
        <strain evidence="1 2">A3d10</strain>
    </source>
</reference>
<dbReference type="HOGENOM" id="CLU_153827_0_0_6"/>
<dbReference type="GO" id="GO:0019825">
    <property type="term" value="F:oxygen binding"/>
    <property type="evidence" value="ECO:0007669"/>
    <property type="project" value="InterPro"/>
</dbReference>
<dbReference type="RefSeq" id="WP_041341964.1">
    <property type="nucleotide sequence ID" value="NZ_CP007151.1"/>
</dbReference>
<organism evidence="1 2">
    <name type="scientific">Marinobacter similis</name>
    <dbReference type="NCBI Taxonomy" id="1420916"/>
    <lineage>
        <taxon>Bacteria</taxon>
        <taxon>Pseudomonadati</taxon>
        <taxon>Pseudomonadota</taxon>
        <taxon>Gammaproteobacteria</taxon>
        <taxon>Pseudomonadales</taxon>
        <taxon>Marinobacteraceae</taxon>
        <taxon>Marinobacter</taxon>
    </lineage>
</organism>
<dbReference type="Proteomes" id="UP000061489">
    <property type="component" value="Chromosome"/>
</dbReference>
<gene>
    <name evidence="1" type="ORF">AU14_15145</name>
</gene>
<dbReference type="KEGG" id="msx:AU14_15145"/>
<accession>W5YJQ9</accession>
<protein>
    <submittedName>
        <fullName evidence="1">Globin</fullName>
    </submittedName>
</protein>
<evidence type="ECO:0000313" key="2">
    <source>
        <dbReference type="Proteomes" id="UP000061489"/>
    </source>
</evidence>
<proteinExistence type="predicted"/>
<sequence>MSFDDIFDASFDRVQMPCGSRVSFFEAFYRHFLMSSPEVRILFRNTDMAVQRRMLKKSFFSLVSFYASGTVDDVLHKTAQTHSARQLNIQPHLYDLWLECLIDTVREFDPLFSDDVELAWRLILSSGITYMKFGYDHF</sequence>
<keyword evidence="2" id="KW-1185">Reference proteome</keyword>
<name>W5YJQ9_9GAMM</name>
<dbReference type="AlphaFoldDB" id="W5YJQ9"/>
<dbReference type="GO" id="GO:0020037">
    <property type="term" value="F:heme binding"/>
    <property type="evidence" value="ECO:0007669"/>
    <property type="project" value="InterPro"/>
</dbReference>
<dbReference type="InterPro" id="IPR009050">
    <property type="entry name" value="Globin-like_sf"/>
</dbReference>